<dbReference type="SMART" id="SM00054">
    <property type="entry name" value="EFh"/>
    <property type="match status" value="5"/>
</dbReference>
<dbReference type="InterPro" id="IPR002048">
    <property type="entry name" value="EF_hand_dom"/>
</dbReference>
<evidence type="ECO:0000313" key="9">
    <source>
        <dbReference type="Proteomes" id="UP000024635"/>
    </source>
</evidence>
<keyword evidence="6" id="KW-1133">Transmembrane helix</keyword>
<dbReference type="Pfam" id="PF13499">
    <property type="entry name" value="EF-hand_7"/>
    <property type="match status" value="2"/>
</dbReference>
<keyword evidence="3" id="KW-0479">Metal-binding</keyword>
<dbReference type="Gene3D" id="1.10.238.10">
    <property type="entry name" value="EF-hand"/>
    <property type="match status" value="1"/>
</dbReference>
<dbReference type="GO" id="GO:0048306">
    <property type="term" value="F:calcium-dependent protein binding"/>
    <property type="evidence" value="ECO:0007669"/>
    <property type="project" value="UniProtKB-ARBA"/>
</dbReference>
<dbReference type="InterPro" id="IPR018247">
    <property type="entry name" value="EF_Hand_1_Ca_BS"/>
</dbReference>
<dbReference type="GO" id="GO:0005737">
    <property type="term" value="C:cytoplasm"/>
    <property type="evidence" value="ECO:0007669"/>
    <property type="project" value="UniProtKB-SubCell"/>
</dbReference>
<dbReference type="PANTHER" id="PTHR46212:SF9">
    <property type="entry name" value="PROGRAMMED CELL DEATH PROTEIN 6"/>
    <property type="match status" value="1"/>
</dbReference>
<evidence type="ECO:0000256" key="5">
    <source>
        <dbReference type="ARBA" id="ARBA00022837"/>
    </source>
</evidence>
<organism evidence="8 9">
    <name type="scientific">Ancylostoma ceylanicum</name>
    <dbReference type="NCBI Taxonomy" id="53326"/>
    <lineage>
        <taxon>Eukaryota</taxon>
        <taxon>Metazoa</taxon>
        <taxon>Ecdysozoa</taxon>
        <taxon>Nematoda</taxon>
        <taxon>Chromadorea</taxon>
        <taxon>Rhabditida</taxon>
        <taxon>Rhabditina</taxon>
        <taxon>Rhabditomorpha</taxon>
        <taxon>Strongyloidea</taxon>
        <taxon>Ancylostomatidae</taxon>
        <taxon>Ancylostomatinae</taxon>
        <taxon>Ancylostoma</taxon>
    </lineage>
</organism>
<feature type="transmembrane region" description="Helical" evidence="6">
    <location>
        <begin position="20"/>
        <end position="43"/>
    </location>
</feature>
<dbReference type="PANTHER" id="PTHR46212">
    <property type="entry name" value="PEFLIN"/>
    <property type="match status" value="1"/>
</dbReference>
<feature type="domain" description="EF-hand" evidence="7">
    <location>
        <begin position="179"/>
        <end position="214"/>
    </location>
</feature>
<evidence type="ECO:0000256" key="4">
    <source>
        <dbReference type="ARBA" id="ARBA00022737"/>
    </source>
</evidence>
<comment type="caution">
    <text evidence="8">The sequence shown here is derived from an EMBL/GenBank/DDBJ whole genome shotgun (WGS) entry which is preliminary data.</text>
</comment>
<dbReference type="STRING" id="53326.A0A016VN53"/>
<keyword evidence="2" id="KW-0963">Cytoplasm</keyword>
<evidence type="ECO:0000256" key="3">
    <source>
        <dbReference type="ARBA" id="ARBA00022723"/>
    </source>
</evidence>
<dbReference type="GO" id="GO:0005509">
    <property type="term" value="F:calcium ion binding"/>
    <property type="evidence" value="ECO:0007669"/>
    <property type="project" value="InterPro"/>
</dbReference>
<evidence type="ECO:0000259" key="7">
    <source>
        <dbReference type="PROSITE" id="PS50222"/>
    </source>
</evidence>
<dbReference type="PROSITE" id="PS00018">
    <property type="entry name" value="EF_HAND_1"/>
    <property type="match status" value="2"/>
</dbReference>
<evidence type="ECO:0000256" key="1">
    <source>
        <dbReference type="ARBA" id="ARBA00004496"/>
    </source>
</evidence>
<keyword evidence="9" id="KW-1185">Reference proteome</keyword>
<keyword evidence="6" id="KW-0812">Transmembrane</keyword>
<dbReference type="Proteomes" id="UP000024635">
    <property type="component" value="Unassembled WGS sequence"/>
</dbReference>
<keyword evidence="4" id="KW-0677">Repeat</keyword>
<keyword evidence="5" id="KW-0106">Calcium</keyword>
<evidence type="ECO:0000313" key="8">
    <source>
        <dbReference type="EMBL" id="EYC28850.1"/>
    </source>
</evidence>
<reference evidence="9" key="1">
    <citation type="journal article" date="2015" name="Nat. Genet.">
        <title>The genome and transcriptome of the zoonotic hookworm Ancylostoma ceylanicum identify infection-specific gene families.</title>
        <authorList>
            <person name="Schwarz E.M."/>
            <person name="Hu Y."/>
            <person name="Antoshechkin I."/>
            <person name="Miller M.M."/>
            <person name="Sternberg P.W."/>
            <person name="Aroian R.V."/>
        </authorList>
    </citation>
    <scope>NUCLEOTIDE SEQUENCE</scope>
    <source>
        <strain evidence="9">HY135</strain>
    </source>
</reference>
<dbReference type="FunFam" id="1.10.238.10:FF:000178">
    <property type="entry name" value="Calmodulin-2 A"/>
    <property type="match status" value="1"/>
</dbReference>
<feature type="domain" description="EF-hand" evidence="7">
    <location>
        <begin position="83"/>
        <end position="111"/>
    </location>
</feature>
<dbReference type="AlphaFoldDB" id="A0A016VN53"/>
<dbReference type="OrthoDB" id="186625at2759"/>
<gene>
    <name evidence="8" type="primary">Acey_s0007.g3458</name>
    <name evidence="8" type="synonym">Acey-M04F3.4</name>
    <name evidence="8" type="ORF">Y032_0007g3458</name>
</gene>
<accession>A0A016VN53</accession>
<dbReference type="InterPro" id="IPR051426">
    <property type="entry name" value="Peflin/Sorcin_CaBP"/>
</dbReference>
<proteinExistence type="predicted"/>
<protein>
    <recommendedName>
        <fullName evidence="7">EF-hand domain-containing protein</fullName>
    </recommendedName>
</protein>
<comment type="subcellular location">
    <subcellularLocation>
        <location evidence="1">Cytoplasm</location>
    </subcellularLocation>
</comment>
<dbReference type="InterPro" id="IPR011992">
    <property type="entry name" value="EF-hand-dom_pair"/>
</dbReference>
<evidence type="ECO:0000256" key="2">
    <source>
        <dbReference type="ARBA" id="ARBA00022490"/>
    </source>
</evidence>
<dbReference type="SUPFAM" id="SSF47473">
    <property type="entry name" value="EF-hand"/>
    <property type="match status" value="1"/>
</dbReference>
<feature type="domain" description="EF-hand" evidence="7">
    <location>
        <begin position="143"/>
        <end position="178"/>
    </location>
</feature>
<dbReference type="EMBL" id="JARK01001343">
    <property type="protein sequence ID" value="EYC28850.1"/>
    <property type="molecule type" value="Genomic_DNA"/>
</dbReference>
<dbReference type="CDD" id="cd16183">
    <property type="entry name" value="EFh_PEF_ALG-2"/>
    <property type="match status" value="1"/>
</dbReference>
<dbReference type="PROSITE" id="PS50222">
    <property type="entry name" value="EF_HAND_2"/>
    <property type="match status" value="3"/>
</dbReference>
<evidence type="ECO:0000256" key="6">
    <source>
        <dbReference type="SAM" id="Phobius"/>
    </source>
</evidence>
<sequence>MLNELVPTSGLFADTAFLRVIFTLSVHLVLVSTVVVLLIYLFLSNVLHVAKTSNVPQRLIIVSRIFIVLHIRMAYVNNYNLPQIFASVDKDRSGQISADELQRALSNGTWNPFNPETCRLMIGMFDSNGDGAINLQEFQALWQYINEWTNCFRGFDLDNSGNIDKSELQNALTRFGYRLSDQFYNILMLKFDRTHTGRINFDDFIQLCVVLQTLTAAFRDKDTDRDGVITIRYEEFLTMVFSLQM</sequence>
<keyword evidence="6" id="KW-0472">Membrane</keyword>
<name>A0A016VN53_9BILA</name>
<dbReference type="GO" id="GO:0043226">
    <property type="term" value="C:organelle"/>
    <property type="evidence" value="ECO:0007669"/>
    <property type="project" value="UniProtKB-ARBA"/>
</dbReference>